<protein>
    <submittedName>
        <fullName evidence="2">(northern house mosquito) hypothetical protein</fullName>
    </submittedName>
</protein>
<evidence type="ECO:0000313" key="2">
    <source>
        <dbReference type="EMBL" id="CAG6511680.1"/>
    </source>
</evidence>
<dbReference type="EMBL" id="HBUE01164079">
    <property type="protein sequence ID" value="CAG6511682.1"/>
    <property type="molecule type" value="Transcribed_RNA"/>
</dbReference>
<dbReference type="EMBL" id="HBUE01164077">
    <property type="protein sequence ID" value="CAG6511680.1"/>
    <property type="molecule type" value="Transcribed_RNA"/>
</dbReference>
<name>A0A8D8GLA7_CULPI</name>
<proteinExistence type="predicted"/>
<feature type="chain" id="PRO_5036260803" evidence="1">
    <location>
        <begin position="20"/>
        <end position="179"/>
    </location>
</feature>
<dbReference type="EMBL" id="HBUE01269337">
    <property type="protein sequence ID" value="CAG6563118.1"/>
    <property type="molecule type" value="Transcribed_RNA"/>
</dbReference>
<dbReference type="EMBL" id="HBUE01164080">
    <property type="protein sequence ID" value="CAG6511683.1"/>
    <property type="molecule type" value="Transcribed_RNA"/>
</dbReference>
<dbReference type="EMBL" id="HBUE01269339">
    <property type="protein sequence ID" value="CAG6563119.1"/>
    <property type="molecule type" value="Transcribed_RNA"/>
</dbReference>
<dbReference type="EMBL" id="HBUE01269334">
    <property type="protein sequence ID" value="CAG6563115.1"/>
    <property type="molecule type" value="Transcribed_RNA"/>
</dbReference>
<feature type="signal peptide" evidence="1">
    <location>
        <begin position="1"/>
        <end position="19"/>
    </location>
</feature>
<dbReference type="AlphaFoldDB" id="A0A8D8GLA7"/>
<dbReference type="EMBL" id="HBUE01269336">
    <property type="protein sequence ID" value="CAG6563117.1"/>
    <property type="molecule type" value="Transcribed_RNA"/>
</dbReference>
<dbReference type="EMBL" id="HBUE01269333">
    <property type="protein sequence ID" value="CAG6563114.1"/>
    <property type="molecule type" value="Transcribed_RNA"/>
</dbReference>
<accession>A0A8D8GLA7</accession>
<keyword evidence="1" id="KW-0732">Signal</keyword>
<dbReference type="EMBL" id="HBUE01164078">
    <property type="protein sequence ID" value="CAG6511681.1"/>
    <property type="molecule type" value="Transcribed_RNA"/>
</dbReference>
<dbReference type="EMBL" id="HBUE01269335">
    <property type="protein sequence ID" value="CAG6563116.1"/>
    <property type="molecule type" value="Transcribed_RNA"/>
</dbReference>
<reference evidence="2" key="1">
    <citation type="submission" date="2021-05" db="EMBL/GenBank/DDBJ databases">
        <authorList>
            <person name="Alioto T."/>
            <person name="Alioto T."/>
            <person name="Gomez Garrido J."/>
        </authorList>
    </citation>
    <scope>NUCLEOTIDE SEQUENCE</scope>
</reference>
<organism evidence="2">
    <name type="scientific">Culex pipiens</name>
    <name type="common">House mosquito</name>
    <dbReference type="NCBI Taxonomy" id="7175"/>
    <lineage>
        <taxon>Eukaryota</taxon>
        <taxon>Metazoa</taxon>
        <taxon>Ecdysozoa</taxon>
        <taxon>Arthropoda</taxon>
        <taxon>Hexapoda</taxon>
        <taxon>Insecta</taxon>
        <taxon>Pterygota</taxon>
        <taxon>Neoptera</taxon>
        <taxon>Endopterygota</taxon>
        <taxon>Diptera</taxon>
        <taxon>Nematocera</taxon>
        <taxon>Culicoidea</taxon>
        <taxon>Culicidae</taxon>
        <taxon>Culicinae</taxon>
        <taxon>Culicini</taxon>
        <taxon>Culex</taxon>
        <taxon>Culex</taxon>
    </lineage>
</organism>
<dbReference type="EMBL" id="HBUE01164076">
    <property type="protein sequence ID" value="CAG6511679.1"/>
    <property type="molecule type" value="Transcribed_RNA"/>
</dbReference>
<sequence length="179" mass="19508">MMVMMTMAVSVSSIASVTSISTVSTISISTMMVSVTSVTSITSRISSVETWSSESTTDQSNTNTDSTESKLALLTGGLFAGHFLVVDLGQVGGGRFKRTVGNQLLGLFNFSRSWSGGHGLIGQGLSFLLGHDFRWGISSWDLQQYVTILRHRNLVVFLGERDSRPGEGHQQHDVRRVHR</sequence>
<evidence type="ECO:0000256" key="1">
    <source>
        <dbReference type="SAM" id="SignalP"/>
    </source>
</evidence>
<dbReference type="EMBL" id="HBUE01164082">
    <property type="protein sequence ID" value="CAG6511684.1"/>
    <property type="molecule type" value="Transcribed_RNA"/>
</dbReference>